<dbReference type="Gene3D" id="3.30.420.10">
    <property type="entry name" value="Ribonuclease H-like superfamily/Ribonuclease H"/>
    <property type="match status" value="1"/>
</dbReference>
<dbReference type="Pfam" id="PF00075">
    <property type="entry name" value="RNase_H"/>
    <property type="match status" value="1"/>
</dbReference>
<dbReference type="Proteomes" id="UP000645828">
    <property type="component" value="Unassembled WGS sequence"/>
</dbReference>
<proteinExistence type="predicted"/>
<evidence type="ECO:0000313" key="3">
    <source>
        <dbReference type="Proteomes" id="UP000645828"/>
    </source>
</evidence>
<name>A0A811YFI4_NYCPR</name>
<evidence type="ECO:0000313" key="2">
    <source>
        <dbReference type="EMBL" id="CAD7675299.1"/>
    </source>
</evidence>
<protein>
    <submittedName>
        <fullName evidence="2">(raccoon dog) hypothetical protein</fullName>
    </submittedName>
</protein>
<feature type="domain" description="RNase H type-1" evidence="1">
    <location>
        <begin position="1"/>
        <end position="98"/>
    </location>
</feature>
<dbReference type="GO" id="GO:0003676">
    <property type="term" value="F:nucleic acid binding"/>
    <property type="evidence" value="ECO:0007669"/>
    <property type="project" value="InterPro"/>
</dbReference>
<dbReference type="InterPro" id="IPR012337">
    <property type="entry name" value="RNaseH-like_sf"/>
</dbReference>
<dbReference type="SUPFAM" id="SSF53098">
    <property type="entry name" value="Ribonuclease H-like"/>
    <property type="match status" value="1"/>
</dbReference>
<dbReference type="InterPro" id="IPR036397">
    <property type="entry name" value="RNaseH_sf"/>
</dbReference>
<sequence length="189" mass="20962">MALTKALTMGEGERINIYTHSRCAFSTAHIHGALYRERGLLAAEGKTVKNKTEILELLRALWLPKAPAIIHCLGHQRADTPVARGTRLADSEAKEAALTVTQVLTTTLPDPGAPTLPGTPNYADTDLQWIKPLPMTQCLRGWWRAADSSIILPEELGRRVLSKMHRSTHMGTRKMEDLIRHAKITIKDS</sequence>
<dbReference type="EMBL" id="CAJHUB010000675">
    <property type="protein sequence ID" value="CAD7675299.1"/>
    <property type="molecule type" value="Genomic_DNA"/>
</dbReference>
<comment type="caution">
    <text evidence="2">The sequence shown here is derived from an EMBL/GenBank/DDBJ whole genome shotgun (WGS) entry which is preliminary data.</text>
</comment>
<organism evidence="2 3">
    <name type="scientific">Nyctereutes procyonoides</name>
    <name type="common">Raccoon dog</name>
    <name type="synonym">Canis procyonoides</name>
    <dbReference type="NCBI Taxonomy" id="34880"/>
    <lineage>
        <taxon>Eukaryota</taxon>
        <taxon>Metazoa</taxon>
        <taxon>Chordata</taxon>
        <taxon>Craniata</taxon>
        <taxon>Vertebrata</taxon>
        <taxon>Euteleostomi</taxon>
        <taxon>Mammalia</taxon>
        <taxon>Eutheria</taxon>
        <taxon>Laurasiatheria</taxon>
        <taxon>Carnivora</taxon>
        <taxon>Caniformia</taxon>
        <taxon>Canidae</taxon>
        <taxon>Nyctereutes</taxon>
    </lineage>
</organism>
<dbReference type="GO" id="GO:0004523">
    <property type="term" value="F:RNA-DNA hybrid ribonuclease activity"/>
    <property type="evidence" value="ECO:0007669"/>
    <property type="project" value="InterPro"/>
</dbReference>
<keyword evidence="3" id="KW-1185">Reference proteome</keyword>
<dbReference type="Gene3D" id="1.10.340.70">
    <property type="match status" value="1"/>
</dbReference>
<evidence type="ECO:0000259" key="1">
    <source>
        <dbReference type="PROSITE" id="PS50879"/>
    </source>
</evidence>
<dbReference type="InterPro" id="IPR002156">
    <property type="entry name" value="RNaseH_domain"/>
</dbReference>
<dbReference type="PROSITE" id="PS50879">
    <property type="entry name" value="RNASE_H_1"/>
    <property type="match status" value="1"/>
</dbReference>
<reference evidence="2" key="1">
    <citation type="submission" date="2020-12" db="EMBL/GenBank/DDBJ databases">
        <authorList>
            <consortium name="Molecular Ecology Group"/>
        </authorList>
    </citation>
    <scope>NUCLEOTIDE SEQUENCE</scope>
    <source>
        <strain evidence="2">TBG_1078</strain>
    </source>
</reference>
<dbReference type="AlphaFoldDB" id="A0A811YFI4"/>
<gene>
    <name evidence="2" type="ORF">NYPRO_LOCUS8094</name>
</gene>
<accession>A0A811YFI4</accession>